<evidence type="ECO:0000313" key="2">
    <source>
        <dbReference type="Proteomes" id="UP000653099"/>
    </source>
</evidence>
<dbReference type="SUPFAM" id="SSF54909">
    <property type="entry name" value="Dimeric alpha+beta barrel"/>
    <property type="match status" value="1"/>
</dbReference>
<comment type="caution">
    <text evidence="1">The sequence shown here is derived from an EMBL/GenBank/DDBJ whole genome shotgun (WGS) entry which is preliminary data.</text>
</comment>
<keyword evidence="2" id="KW-1185">Reference proteome</keyword>
<proteinExistence type="predicted"/>
<gene>
    <name evidence="1" type="ORF">GCM10008995_20850</name>
</gene>
<dbReference type="EMBL" id="BMOC01000013">
    <property type="protein sequence ID" value="GGJ10797.1"/>
    <property type="molecule type" value="Genomic_DNA"/>
</dbReference>
<dbReference type="OrthoDB" id="8931at2157"/>
<organism evidence="1 2">
    <name type="scientific">Halobellus salinus</name>
    <dbReference type="NCBI Taxonomy" id="931585"/>
    <lineage>
        <taxon>Archaea</taxon>
        <taxon>Methanobacteriati</taxon>
        <taxon>Methanobacteriota</taxon>
        <taxon>Stenosarchaea group</taxon>
        <taxon>Halobacteria</taxon>
        <taxon>Halobacteriales</taxon>
        <taxon>Haloferacaceae</taxon>
        <taxon>Halobellus</taxon>
    </lineage>
</organism>
<protein>
    <submittedName>
        <fullName evidence="1">Uncharacterized protein</fullName>
    </submittedName>
</protein>
<name>A0A830EPD6_9EURY</name>
<accession>A0A830EPD6</accession>
<reference evidence="1" key="1">
    <citation type="journal article" date="2014" name="Int. J. Syst. Evol. Microbiol.">
        <title>Complete genome sequence of Corynebacterium casei LMG S-19264T (=DSM 44701T), isolated from a smear-ripened cheese.</title>
        <authorList>
            <consortium name="US DOE Joint Genome Institute (JGI-PGF)"/>
            <person name="Walter F."/>
            <person name="Albersmeier A."/>
            <person name="Kalinowski J."/>
            <person name="Ruckert C."/>
        </authorList>
    </citation>
    <scope>NUCLEOTIDE SEQUENCE</scope>
    <source>
        <strain evidence="1">JCM 14359</strain>
    </source>
</reference>
<dbReference type="RefSeq" id="WP_188787355.1">
    <property type="nucleotide sequence ID" value="NZ_BMOC01000013.1"/>
</dbReference>
<reference evidence="1" key="2">
    <citation type="submission" date="2020-09" db="EMBL/GenBank/DDBJ databases">
        <authorList>
            <person name="Sun Q."/>
            <person name="Ohkuma M."/>
        </authorList>
    </citation>
    <scope>NUCLEOTIDE SEQUENCE</scope>
    <source>
        <strain evidence="1">JCM 14359</strain>
    </source>
</reference>
<dbReference type="Proteomes" id="UP000653099">
    <property type="component" value="Unassembled WGS sequence"/>
</dbReference>
<sequence length="60" mass="6470">MIGLQAVFPIEPDKLDDAAAMEAHVEFDHFGEFEAALPEPLTGTPDIVRFDVDSVSDVGP</sequence>
<dbReference type="InterPro" id="IPR011008">
    <property type="entry name" value="Dimeric_a/b-barrel"/>
</dbReference>
<evidence type="ECO:0000313" key="1">
    <source>
        <dbReference type="EMBL" id="GGJ10797.1"/>
    </source>
</evidence>
<dbReference type="AlphaFoldDB" id="A0A830EPD6"/>